<keyword evidence="3" id="KW-1185">Reference proteome</keyword>
<proteinExistence type="predicted"/>
<organism evidence="2 3">
    <name type="scientific">Ancylostoma ceylanicum</name>
    <dbReference type="NCBI Taxonomy" id="53326"/>
    <lineage>
        <taxon>Eukaryota</taxon>
        <taxon>Metazoa</taxon>
        <taxon>Ecdysozoa</taxon>
        <taxon>Nematoda</taxon>
        <taxon>Chromadorea</taxon>
        <taxon>Rhabditida</taxon>
        <taxon>Rhabditina</taxon>
        <taxon>Rhabditomorpha</taxon>
        <taxon>Strongyloidea</taxon>
        <taxon>Ancylostomatidae</taxon>
        <taxon>Ancylostomatinae</taxon>
        <taxon>Ancylostoma</taxon>
    </lineage>
</organism>
<comment type="caution">
    <text evidence="2">The sequence shown here is derived from an EMBL/GenBank/DDBJ whole genome shotgun (WGS) entry which is preliminary data.</text>
</comment>
<protein>
    <submittedName>
        <fullName evidence="2">Uncharacterized protein</fullName>
    </submittedName>
</protein>
<keyword evidence="1" id="KW-0175">Coiled coil</keyword>
<accession>A0A016W6T9</accession>
<gene>
    <name evidence="2" type="primary">Acey_s1080.g3564</name>
    <name evidence="2" type="ORF">Y032_1080g3564</name>
</gene>
<dbReference type="AlphaFoldDB" id="A0A016W6T9"/>
<evidence type="ECO:0000313" key="3">
    <source>
        <dbReference type="Proteomes" id="UP000024635"/>
    </source>
</evidence>
<reference evidence="3" key="1">
    <citation type="journal article" date="2015" name="Nat. Genet.">
        <title>The genome and transcriptome of the zoonotic hookworm Ancylostoma ceylanicum identify infection-specific gene families.</title>
        <authorList>
            <person name="Schwarz E.M."/>
            <person name="Hu Y."/>
            <person name="Antoshechkin I."/>
            <person name="Miller M.M."/>
            <person name="Sternberg P.W."/>
            <person name="Aroian R.V."/>
        </authorList>
    </citation>
    <scope>NUCLEOTIDE SEQUENCE</scope>
    <source>
        <strain evidence="3">HY135</strain>
    </source>
</reference>
<dbReference type="EMBL" id="JARK01000680">
    <property type="protein sequence ID" value="EYC35316.1"/>
    <property type="molecule type" value="Genomic_DNA"/>
</dbReference>
<dbReference type="Proteomes" id="UP000024635">
    <property type="component" value="Unassembled WGS sequence"/>
</dbReference>
<name>A0A016W6T9_9BILA</name>
<dbReference type="OrthoDB" id="295078at2759"/>
<feature type="coiled-coil region" evidence="1">
    <location>
        <begin position="7"/>
        <end position="87"/>
    </location>
</feature>
<sequence length="112" mass="13338">MELETQNHVCTNQLRRQDEEIKRVREEIEAVQKVRRELEASLRQERQRCAQRESELNEQCIMERLKYSEAMQSIQDLRQMITQLELKKAEGWTQNQLRGTSVCEVDDDSVSV</sequence>
<evidence type="ECO:0000313" key="2">
    <source>
        <dbReference type="EMBL" id="EYC35316.1"/>
    </source>
</evidence>
<evidence type="ECO:0000256" key="1">
    <source>
        <dbReference type="SAM" id="Coils"/>
    </source>
</evidence>